<keyword evidence="3" id="KW-1185">Reference proteome</keyword>
<gene>
    <name evidence="2" type="ORF">Ga0080574_TMP2799</name>
</gene>
<sequence>MIDPQVFGAELAGIVKGAVAPLLARIDAQAKQIEALERAAEAHREPQDGKDGRDGADADPEQVAALVAEKMAPQLEAMQAAIDAISEAPELPDIPGMISDAVAKAVAEIPSPKDGKDGTSVTPEDVMPALEKRVDEHLASIPAPKDGRDGIDGKDGAPGERGEKGEPGADGVGMAGALIDRNGELHLTMTDGKALALGAVVGKDGAPGRDGADGLGFEDLEFIADEQGRPLAKFQRGDVVKTFRLPCIIDRGPYKAAGSYQKGDAVSFGGSLWIAQGDTAERPESGAGWRLAVKKGRDGRSAEKVKVGDA</sequence>
<dbReference type="STRING" id="1250539.Ga0080574_TMP2799"/>
<feature type="compositionally biased region" description="Basic and acidic residues" evidence="1">
    <location>
        <begin position="38"/>
        <end position="56"/>
    </location>
</feature>
<dbReference type="OrthoDB" id="7869742at2"/>
<dbReference type="EMBL" id="CP015093">
    <property type="protein sequence ID" value="APZ53133.1"/>
    <property type="molecule type" value="Genomic_DNA"/>
</dbReference>
<feature type="compositionally biased region" description="Basic and acidic residues" evidence="1">
    <location>
        <begin position="145"/>
        <end position="167"/>
    </location>
</feature>
<dbReference type="KEGG" id="paby:Ga0080574_TMP2799"/>
<feature type="compositionally biased region" description="Basic and acidic residues" evidence="1">
    <location>
        <begin position="295"/>
        <end position="310"/>
    </location>
</feature>
<dbReference type="Proteomes" id="UP000187059">
    <property type="component" value="Chromosome"/>
</dbReference>
<evidence type="ECO:0000313" key="2">
    <source>
        <dbReference type="EMBL" id="APZ53133.1"/>
    </source>
</evidence>
<accession>A0A1P8UUR3</accession>
<feature type="region of interest" description="Disordered" evidence="1">
    <location>
        <begin position="38"/>
        <end position="57"/>
    </location>
</feature>
<reference evidence="2 3" key="1">
    <citation type="submission" date="2016-04" db="EMBL/GenBank/DDBJ databases">
        <title>Deep-sea bacteria in the southern Pacific.</title>
        <authorList>
            <person name="Tang K."/>
        </authorList>
    </citation>
    <scope>NUCLEOTIDE SEQUENCE [LARGE SCALE GENOMIC DNA]</scope>
    <source>
        <strain evidence="2 3">JLT2014</strain>
    </source>
</reference>
<evidence type="ECO:0000256" key="1">
    <source>
        <dbReference type="SAM" id="MobiDB-lite"/>
    </source>
</evidence>
<dbReference type="AlphaFoldDB" id="A0A1P8UUR3"/>
<evidence type="ECO:0000313" key="3">
    <source>
        <dbReference type="Proteomes" id="UP000187059"/>
    </source>
</evidence>
<organism evidence="2 3">
    <name type="scientific">Salipiger abyssi</name>
    <dbReference type="NCBI Taxonomy" id="1250539"/>
    <lineage>
        <taxon>Bacteria</taxon>
        <taxon>Pseudomonadati</taxon>
        <taxon>Pseudomonadota</taxon>
        <taxon>Alphaproteobacteria</taxon>
        <taxon>Rhodobacterales</taxon>
        <taxon>Roseobacteraceae</taxon>
        <taxon>Salipiger</taxon>
    </lineage>
</organism>
<feature type="region of interest" description="Disordered" evidence="1">
    <location>
        <begin position="279"/>
        <end position="310"/>
    </location>
</feature>
<feature type="region of interest" description="Disordered" evidence="1">
    <location>
        <begin position="139"/>
        <end position="171"/>
    </location>
</feature>
<dbReference type="RefSeq" id="WP_076700450.1">
    <property type="nucleotide sequence ID" value="NZ_CP015093.1"/>
</dbReference>
<protein>
    <submittedName>
        <fullName evidence="2">Phage protein</fullName>
    </submittedName>
</protein>
<proteinExistence type="predicted"/>
<name>A0A1P8UUR3_9RHOB</name>